<evidence type="ECO:0000256" key="1">
    <source>
        <dbReference type="SAM" id="SignalP"/>
    </source>
</evidence>
<protein>
    <submittedName>
        <fullName evidence="2">PmoA family protein</fullName>
    </submittedName>
</protein>
<evidence type="ECO:0000313" key="3">
    <source>
        <dbReference type="Proteomes" id="UP000604083"/>
    </source>
</evidence>
<gene>
    <name evidence="2" type="ORF">JIN78_16200</name>
</gene>
<dbReference type="RefSeq" id="WP_200393047.1">
    <property type="nucleotide sequence ID" value="NZ_JAENIO010000065.1"/>
</dbReference>
<accession>A0A934RWA7</accession>
<proteinExistence type="predicted"/>
<feature type="chain" id="PRO_5038119061" evidence="1">
    <location>
        <begin position="20"/>
        <end position="310"/>
    </location>
</feature>
<dbReference type="InterPro" id="IPR029475">
    <property type="entry name" value="DUF6807"/>
</dbReference>
<keyword evidence="3" id="KW-1185">Reference proteome</keyword>
<dbReference type="Proteomes" id="UP000604083">
    <property type="component" value="Unassembled WGS sequence"/>
</dbReference>
<comment type="caution">
    <text evidence="2">The sequence shown here is derived from an EMBL/GenBank/DDBJ whole genome shotgun (WGS) entry which is preliminary data.</text>
</comment>
<keyword evidence="1" id="KW-0732">Signal</keyword>
<sequence length="310" mass="35264">MTVLTRFLALPFLAMTLSAAPELSENEARIAITIGEVEVLTYHKAESEAPEQAGEIYNRSAFIEPLRNSRGHAVTDRHPTDHWHHMGLWHPWTHTVIDGRNYDFWNLNKGEGTVRFAEATRVLESPDGGGVGFVARQNHVMLKPQEAVAIEEELTVIVRDSAEPFIVDYSWTQTPQVDIELPPHRYGGGLGYRGRRDWTTDNLTVLTSEGKDREDGHATRARWVRYTGPDNSGEDTSVVLMNAPTNHDHPQRVRIHPQEPFFCYTPQQENAWELKKGEPVTMAYRILVYAGTPSPDELEEQWRRFAAQSK</sequence>
<evidence type="ECO:0000313" key="2">
    <source>
        <dbReference type="EMBL" id="MBK1835611.1"/>
    </source>
</evidence>
<dbReference type="AlphaFoldDB" id="A0A934RWA7"/>
<name>A0A934RWA7_9BACT</name>
<dbReference type="EMBL" id="JAENIO010000065">
    <property type="protein sequence ID" value="MBK1835611.1"/>
    <property type="molecule type" value="Genomic_DNA"/>
</dbReference>
<organism evidence="2 3">
    <name type="scientific">Roseibacillus ishigakijimensis</name>
    <dbReference type="NCBI Taxonomy" id="454146"/>
    <lineage>
        <taxon>Bacteria</taxon>
        <taxon>Pseudomonadati</taxon>
        <taxon>Verrucomicrobiota</taxon>
        <taxon>Verrucomicrobiia</taxon>
        <taxon>Verrucomicrobiales</taxon>
        <taxon>Verrucomicrobiaceae</taxon>
        <taxon>Roseibacillus</taxon>
    </lineage>
</organism>
<dbReference type="Pfam" id="PF14100">
    <property type="entry name" value="DUF6807"/>
    <property type="match status" value="1"/>
</dbReference>
<reference evidence="2" key="1">
    <citation type="submission" date="2021-01" db="EMBL/GenBank/DDBJ databases">
        <title>Modified the classification status of verrucomicrobia.</title>
        <authorList>
            <person name="Feng X."/>
        </authorList>
    </citation>
    <scope>NUCLEOTIDE SEQUENCE</scope>
    <source>
        <strain evidence="2">KCTC 12986</strain>
    </source>
</reference>
<feature type="signal peptide" evidence="1">
    <location>
        <begin position="1"/>
        <end position="19"/>
    </location>
</feature>